<reference evidence="3" key="1">
    <citation type="submission" date="2022-11" db="UniProtKB">
        <authorList>
            <consortium name="WormBaseParasite"/>
        </authorList>
    </citation>
    <scope>IDENTIFICATION</scope>
</reference>
<keyword evidence="2" id="KW-1185">Reference proteome</keyword>
<proteinExistence type="predicted"/>
<dbReference type="Proteomes" id="UP000887540">
    <property type="component" value="Unplaced"/>
</dbReference>
<organism evidence="2 3">
    <name type="scientific">Acrobeloides nanus</name>
    <dbReference type="NCBI Taxonomy" id="290746"/>
    <lineage>
        <taxon>Eukaryota</taxon>
        <taxon>Metazoa</taxon>
        <taxon>Ecdysozoa</taxon>
        <taxon>Nematoda</taxon>
        <taxon>Chromadorea</taxon>
        <taxon>Rhabditida</taxon>
        <taxon>Tylenchina</taxon>
        <taxon>Cephalobomorpha</taxon>
        <taxon>Cephaloboidea</taxon>
        <taxon>Cephalobidae</taxon>
        <taxon>Acrobeloides</taxon>
    </lineage>
</organism>
<evidence type="ECO:0000313" key="3">
    <source>
        <dbReference type="WBParaSite" id="ACRNAN_Path_115.g413.t1"/>
    </source>
</evidence>
<name>A0A914BWA4_9BILA</name>
<evidence type="ECO:0000256" key="1">
    <source>
        <dbReference type="SAM" id="MobiDB-lite"/>
    </source>
</evidence>
<protein>
    <submittedName>
        <fullName evidence="3">Uncharacterized protein</fullName>
    </submittedName>
</protein>
<sequence length="81" mass="8918">MMLKEPNGPNGSWPTLPSYRRAMKTTTVLPITTEQPIPLEVQPPAYMDTFITGNAPPLYFESSINPSDGLPSRNTNNAEVI</sequence>
<evidence type="ECO:0000313" key="2">
    <source>
        <dbReference type="Proteomes" id="UP000887540"/>
    </source>
</evidence>
<dbReference type="AlphaFoldDB" id="A0A914BWA4"/>
<feature type="region of interest" description="Disordered" evidence="1">
    <location>
        <begin position="62"/>
        <end position="81"/>
    </location>
</feature>
<accession>A0A914BWA4</accession>
<dbReference type="WBParaSite" id="ACRNAN_Path_115.g413.t1">
    <property type="protein sequence ID" value="ACRNAN_Path_115.g413.t1"/>
    <property type="gene ID" value="ACRNAN_Path_115.g413"/>
</dbReference>